<evidence type="ECO:0000256" key="1">
    <source>
        <dbReference type="SAM" id="Phobius"/>
    </source>
</evidence>
<accession>A0ABT7SRI9</accession>
<sequence length="119" mass="14020">MKRKQTDPKDSIFYREERRLGRPLYFYEKVKVILFWLLVICLLWWGGMILDSLVLARYHDEIFEKEYTNIYSYKALSAGRSLPALVFTDGSKDLFSAKCRSMTESLCRGLVSFSKKKTN</sequence>
<keyword evidence="3" id="KW-1185">Reference proteome</keyword>
<proteinExistence type="predicted"/>
<protein>
    <submittedName>
        <fullName evidence="2">Uncharacterized protein</fullName>
    </submittedName>
</protein>
<organism evidence="2 3">
    <name type="scientific">Thiopseudomonas acetoxidans</name>
    <dbReference type="NCBI Taxonomy" id="3041622"/>
    <lineage>
        <taxon>Bacteria</taxon>
        <taxon>Pseudomonadati</taxon>
        <taxon>Pseudomonadota</taxon>
        <taxon>Gammaproteobacteria</taxon>
        <taxon>Pseudomonadales</taxon>
        <taxon>Pseudomonadaceae</taxon>
        <taxon>Thiopseudomonas</taxon>
    </lineage>
</organism>
<dbReference type="Proteomes" id="UP001241056">
    <property type="component" value="Unassembled WGS sequence"/>
</dbReference>
<comment type="caution">
    <text evidence="2">The sequence shown here is derived from an EMBL/GenBank/DDBJ whole genome shotgun (WGS) entry which is preliminary data.</text>
</comment>
<gene>
    <name evidence="2" type="ORF">QEZ41_11095</name>
</gene>
<keyword evidence="1" id="KW-1133">Transmembrane helix</keyword>
<evidence type="ECO:0000313" key="2">
    <source>
        <dbReference type="EMBL" id="MDM7858811.1"/>
    </source>
</evidence>
<evidence type="ECO:0000313" key="3">
    <source>
        <dbReference type="Proteomes" id="UP001241056"/>
    </source>
</evidence>
<dbReference type="EMBL" id="JAUCDY010000017">
    <property type="protein sequence ID" value="MDM7858811.1"/>
    <property type="molecule type" value="Genomic_DNA"/>
</dbReference>
<feature type="transmembrane region" description="Helical" evidence="1">
    <location>
        <begin position="33"/>
        <end position="56"/>
    </location>
</feature>
<keyword evidence="1" id="KW-0472">Membrane</keyword>
<reference evidence="2 3" key="1">
    <citation type="submission" date="2023-06" db="EMBL/GenBank/DDBJ databases">
        <title>Thiopseudomonas sp. CY1220 draft genome sequence.</title>
        <authorList>
            <person name="Zhao G."/>
            <person name="An M."/>
        </authorList>
    </citation>
    <scope>NUCLEOTIDE SEQUENCE [LARGE SCALE GENOMIC DNA]</scope>
    <source>
        <strain evidence="2 3">CY1220</strain>
    </source>
</reference>
<dbReference type="RefSeq" id="WP_289411662.1">
    <property type="nucleotide sequence ID" value="NZ_JAUCDY010000017.1"/>
</dbReference>
<name>A0ABT7SRI9_9GAMM</name>
<keyword evidence="1" id="KW-0812">Transmembrane</keyword>